<evidence type="ECO:0000256" key="3">
    <source>
        <dbReference type="ARBA" id="ARBA00023002"/>
    </source>
</evidence>
<name>A0A9D9I8C2_9BACT</name>
<evidence type="ECO:0000256" key="5">
    <source>
        <dbReference type="ARBA" id="ARBA00023096"/>
    </source>
</evidence>
<dbReference type="InterPro" id="IPR036291">
    <property type="entry name" value="NAD(P)-bd_dom_sf"/>
</dbReference>
<keyword evidence="2" id="KW-0963">Cytoplasm</keyword>
<evidence type="ECO:0000256" key="2">
    <source>
        <dbReference type="ARBA" id="ARBA00022490"/>
    </source>
</evidence>
<proteinExistence type="inferred from homology"/>
<comment type="caution">
    <text evidence="9">The sequence shown here is derived from an EMBL/GenBank/DDBJ whole genome shotgun (WGS) entry which is preliminary data.</text>
</comment>
<evidence type="ECO:0000256" key="6">
    <source>
        <dbReference type="RuleBase" id="RU003719"/>
    </source>
</evidence>
<comment type="similarity">
    <text evidence="1 6">Belongs to the D-isomer specific 2-hydroxyacid dehydrogenase family.</text>
</comment>
<dbReference type="InterPro" id="IPR006139">
    <property type="entry name" value="D-isomer_2_OHA_DH_cat_dom"/>
</dbReference>
<keyword evidence="3 6" id="KW-0560">Oxidoreductase</keyword>
<dbReference type="InterPro" id="IPR006140">
    <property type="entry name" value="D-isomer_DH_NAD-bd"/>
</dbReference>
<dbReference type="PANTHER" id="PTHR43761">
    <property type="entry name" value="D-ISOMER SPECIFIC 2-HYDROXYACID DEHYDROGENASE FAMILY PROTEIN (AFU_ORTHOLOGUE AFUA_1G13630)"/>
    <property type="match status" value="1"/>
</dbReference>
<dbReference type="PROSITE" id="PS00065">
    <property type="entry name" value="D_2_HYDROXYACID_DH_1"/>
    <property type="match status" value="1"/>
</dbReference>
<dbReference type="GO" id="GO:0005737">
    <property type="term" value="C:cytoplasm"/>
    <property type="evidence" value="ECO:0007669"/>
    <property type="project" value="InterPro"/>
</dbReference>
<dbReference type="PROSITE" id="PS00671">
    <property type="entry name" value="D_2_HYDROXYACID_DH_3"/>
    <property type="match status" value="1"/>
</dbReference>
<dbReference type="InterPro" id="IPR029753">
    <property type="entry name" value="D-isomer_DH_CS"/>
</dbReference>
<evidence type="ECO:0000256" key="1">
    <source>
        <dbReference type="ARBA" id="ARBA00005854"/>
    </source>
</evidence>
<protein>
    <submittedName>
        <fullName evidence="9">4-phosphoerythronate dehydrogenase</fullName>
    </submittedName>
</protein>
<dbReference type="Pfam" id="PF00389">
    <property type="entry name" value="2-Hacid_dh"/>
    <property type="match status" value="1"/>
</dbReference>
<reference evidence="9" key="2">
    <citation type="journal article" date="2021" name="PeerJ">
        <title>Extensive microbial diversity within the chicken gut microbiome revealed by metagenomics and culture.</title>
        <authorList>
            <person name="Gilroy R."/>
            <person name="Ravi A."/>
            <person name="Getino M."/>
            <person name="Pursley I."/>
            <person name="Horton D.L."/>
            <person name="Alikhan N.F."/>
            <person name="Baker D."/>
            <person name="Gharbi K."/>
            <person name="Hall N."/>
            <person name="Watson M."/>
            <person name="Adriaenssens E.M."/>
            <person name="Foster-Nyarko E."/>
            <person name="Jarju S."/>
            <person name="Secka A."/>
            <person name="Antonio M."/>
            <person name="Oren A."/>
            <person name="Chaudhuri R.R."/>
            <person name="La Ragione R."/>
            <person name="Hildebrand F."/>
            <person name="Pallen M.J."/>
        </authorList>
    </citation>
    <scope>NUCLEOTIDE SEQUENCE</scope>
    <source>
        <strain evidence="9">B1-15692</strain>
    </source>
</reference>
<dbReference type="InterPro" id="IPR029752">
    <property type="entry name" value="D-isomer_DH_CS1"/>
</dbReference>
<accession>A0A9D9I8C2</accession>
<dbReference type="SUPFAM" id="SSF51735">
    <property type="entry name" value="NAD(P)-binding Rossmann-fold domains"/>
    <property type="match status" value="1"/>
</dbReference>
<dbReference type="Pfam" id="PF02826">
    <property type="entry name" value="2-Hacid_dh_C"/>
    <property type="match status" value="1"/>
</dbReference>
<dbReference type="PANTHER" id="PTHR43761:SF1">
    <property type="entry name" value="D-ISOMER SPECIFIC 2-HYDROXYACID DEHYDROGENASE CATALYTIC DOMAIN-CONTAINING PROTEIN-RELATED"/>
    <property type="match status" value="1"/>
</dbReference>
<dbReference type="PROSITE" id="PS00670">
    <property type="entry name" value="D_2_HYDROXYACID_DH_2"/>
    <property type="match status" value="1"/>
</dbReference>
<evidence type="ECO:0000256" key="4">
    <source>
        <dbReference type="ARBA" id="ARBA00023027"/>
    </source>
</evidence>
<dbReference type="CDD" id="cd12158">
    <property type="entry name" value="ErythrP_dh"/>
    <property type="match status" value="1"/>
</dbReference>
<feature type="domain" description="D-isomer specific 2-hydroxyacid dehydrogenase catalytic" evidence="7">
    <location>
        <begin position="23"/>
        <end position="266"/>
    </location>
</feature>
<evidence type="ECO:0000313" key="10">
    <source>
        <dbReference type="Proteomes" id="UP000823660"/>
    </source>
</evidence>
<dbReference type="GO" id="GO:0033711">
    <property type="term" value="F:4-phosphoerythronate dehydrogenase activity"/>
    <property type="evidence" value="ECO:0007669"/>
    <property type="project" value="InterPro"/>
</dbReference>
<keyword evidence="5" id="KW-0664">Pyridoxine biosynthesis</keyword>
<evidence type="ECO:0000313" key="9">
    <source>
        <dbReference type="EMBL" id="MBO8467008.1"/>
    </source>
</evidence>
<keyword evidence="4" id="KW-0520">NAD</keyword>
<dbReference type="GO" id="GO:0051287">
    <property type="term" value="F:NAD binding"/>
    <property type="evidence" value="ECO:0007669"/>
    <property type="project" value="InterPro"/>
</dbReference>
<dbReference type="AlphaFoldDB" id="A0A9D9I8C2"/>
<dbReference type="Gene3D" id="3.40.50.720">
    <property type="entry name" value="NAD(P)-binding Rossmann-like Domain"/>
    <property type="match status" value="2"/>
</dbReference>
<dbReference type="InterPro" id="IPR020921">
    <property type="entry name" value="Erythronate-4-P_DHase"/>
</dbReference>
<organism evidence="9 10">
    <name type="scientific">Candidatus Cryptobacteroides faecipullorum</name>
    <dbReference type="NCBI Taxonomy" id="2840764"/>
    <lineage>
        <taxon>Bacteria</taxon>
        <taxon>Pseudomonadati</taxon>
        <taxon>Bacteroidota</taxon>
        <taxon>Bacteroidia</taxon>
        <taxon>Bacteroidales</taxon>
        <taxon>Candidatus Cryptobacteroides</taxon>
    </lineage>
</organism>
<gene>
    <name evidence="9" type="ORF">IAB99_04500</name>
</gene>
<dbReference type="SUPFAM" id="SSF52283">
    <property type="entry name" value="Formate/glycerate dehydrogenase catalytic domain-like"/>
    <property type="match status" value="1"/>
</dbReference>
<dbReference type="GO" id="GO:0008615">
    <property type="term" value="P:pyridoxine biosynthetic process"/>
    <property type="evidence" value="ECO:0007669"/>
    <property type="project" value="UniProtKB-KW"/>
</dbReference>
<sequence length="348" mass="38980">MERKIRIVADRNIPFLKGVFEPYADVTYIDGKDISRNDVLTADALIIRTRTRCNADLLDGTGVSMIATATIGTDHIDFRYCAEHGIEVHNAEGCNAGGVMQYVFSALYGTASRKFIKLDSPVMGIIGVGNVGKKVEHMAEHLGFDVLRYDPPREAAEGPGAFTSLEHLLSSSNIVTIHTPLDDTTRRMADAGFFAMMRPGAFFINAARGEIVDEDALMEAIPKLGPVIIDTWNNEPDINRKLLEMADIATPHIAGYSYQGKQNGTAFSVRAVARHFGIEPLYDFFPEPESSDYEPVKLDLRGMNQGEITSVLQYNYPIFTDDFMLRMQPERFEQLRSGYKYRREIYID</sequence>
<evidence type="ECO:0000259" key="8">
    <source>
        <dbReference type="Pfam" id="PF02826"/>
    </source>
</evidence>
<reference evidence="9" key="1">
    <citation type="submission" date="2020-10" db="EMBL/GenBank/DDBJ databases">
        <authorList>
            <person name="Gilroy R."/>
        </authorList>
    </citation>
    <scope>NUCLEOTIDE SEQUENCE</scope>
    <source>
        <strain evidence="9">B1-15692</strain>
    </source>
</reference>
<feature type="domain" description="D-isomer specific 2-hydroxyacid dehydrogenase NAD-binding" evidence="8">
    <location>
        <begin position="117"/>
        <end position="254"/>
    </location>
</feature>
<evidence type="ECO:0000259" key="7">
    <source>
        <dbReference type="Pfam" id="PF00389"/>
    </source>
</evidence>
<dbReference type="InterPro" id="IPR050418">
    <property type="entry name" value="D-iso_2-hydroxyacid_DH_PdxB"/>
</dbReference>
<dbReference type="EMBL" id="JADIMH010000022">
    <property type="protein sequence ID" value="MBO8467008.1"/>
    <property type="molecule type" value="Genomic_DNA"/>
</dbReference>
<dbReference type="Proteomes" id="UP000823660">
    <property type="component" value="Unassembled WGS sequence"/>
</dbReference>